<evidence type="ECO:0000256" key="3">
    <source>
        <dbReference type="ARBA" id="ARBA00022679"/>
    </source>
</evidence>
<organism evidence="5 6">
    <name type="scientific">Reticulibacter mediterranei</name>
    <dbReference type="NCBI Taxonomy" id="2778369"/>
    <lineage>
        <taxon>Bacteria</taxon>
        <taxon>Bacillati</taxon>
        <taxon>Chloroflexota</taxon>
        <taxon>Ktedonobacteria</taxon>
        <taxon>Ktedonobacterales</taxon>
        <taxon>Reticulibacteraceae</taxon>
        <taxon>Reticulibacter</taxon>
    </lineage>
</organism>
<keyword evidence="6" id="KW-1185">Reference proteome</keyword>
<keyword evidence="2" id="KW-0328">Glycosyltransferase</keyword>
<accession>A0A8J3N951</accession>
<dbReference type="AlphaFoldDB" id="A0A8J3N951"/>
<comment type="caution">
    <text evidence="5">The sequence shown here is derived from an EMBL/GenBank/DDBJ whole genome shotgun (WGS) entry which is preliminary data.</text>
</comment>
<comment type="similarity">
    <text evidence="1">Belongs to the glycosyltransferase 2 family.</text>
</comment>
<dbReference type="InterPro" id="IPR001173">
    <property type="entry name" value="Glyco_trans_2-like"/>
</dbReference>
<evidence type="ECO:0000256" key="1">
    <source>
        <dbReference type="ARBA" id="ARBA00006739"/>
    </source>
</evidence>
<evidence type="ECO:0000256" key="2">
    <source>
        <dbReference type="ARBA" id="ARBA00022676"/>
    </source>
</evidence>
<gene>
    <name evidence="5" type="ORF">KSF_102730</name>
</gene>
<dbReference type="RefSeq" id="WP_220210790.1">
    <property type="nucleotide sequence ID" value="NZ_BNJK01000002.1"/>
</dbReference>
<name>A0A8J3N951_9CHLR</name>
<dbReference type="Pfam" id="PF00535">
    <property type="entry name" value="Glycos_transf_2"/>
    <property type="match status" value="1"/>
</dbReference>
<feature type="domain" description="Glycosyltransferase 2-like" evidence="4">
    <location>
        <begin position="34"/>
        <end position="166"/>
    </location>
</feature>
<dbReference type="Proteomes" id="UP000597444">
    <property type="component" value="Unassembled WGS sequence"/>
</dbReference>
<reference evidence="5" key="1">
    <citation type="submission" date="2020-10" db="EMBL/GenBank/DDBJ databases">
        <title>Taxonomic study of unclassified bacteria belonging to the class Ktedonobacteria.</title>
        <authorList>
            <person name="Yabe S."/>
            <person name="Wang C.M."/>
            <person name="Zheng Y."/>
            <person name="Sakai Y."/>
            <person name="Cavaletti L."/>
            <person name="Monciardini P."/>
            <person name="Donadio S."/>
        </authorList>
    </citation>
    <scope>NUCLEOTIDE SEQUENCE</scope>
    <source>
        <strain evidence="5">ID150040</strain>
    </source>
</reference>
<sequence>MDVLDTVSMLASGGTELQSREKLSLEDGGYVGCSIGIMAYNEEANIARTLSAVLAQDGPSIRIEEVIVVASGCTDRTVPIVAEIAAQETRVRLCVQEKREGKASAINLFLKEASGQVAVLIGADVIPETSAIEYLCSPFLNPAIGMTGGHPIPVNDEHTFMGHTVHLLWRLHDCIARTHAKLGEVIAFRNVISGIPADSAVDEISIQALISQLGYKLQYISECVVYNKGPITVRDFLKQRRRIYAGHLKVLEQQHYEASTMKIGPIMQPLLAMRDFSIGTPRKALWTAGSIILEGFARLLGRDDYRRKREHHIWQMVDSTKNLEAGLRKVRRLCNVQSVIVLRLLLDGASGDDSNREREDREATEVARKLLPRLRAHIRKEDRLSINGPGIITVVVRAEQQGAEIVAQRIKGIVETASVSVGLRNRAVKTTIAYSILSFPRKQK</sequence>
<evidence type="ECO:0000259" key="4">
    <source>
        <dbReference type="Pfam" id="PF00535"/>
    </source>
</evidence>
<evidence type="ECO:0000313" key="6">
    <source>
        <dbReference type="Proteomes" id="UP000597444"/>
    </source>
</evidence>
<keyword evidence="3" id="KW-0808">Transferase</keyword>
<dbReference type="InterPro" id="IPR029044">
    <property type="entry name" value="Nucleotide-diphossugar_trans"/>
</dbReference>
<evidence type="ECO:0000313" key="5">
    <source>
        <dbReference type="EMBL" id="GHP00226.1"/>
    </source>
</evidence>
<dbReference type="PANTHER" id="PTHR43630:SF1">
    <property type="entry name" value="POLY-BETA-1,6-N-ACETYL-D-GLUCOSAMINE SYNTHASE"/>
    <property type="match status" value="1"/>
</dbReference>
<dbReference type="EMBL" id="BNJK01000002">
    <property type="protein sequence ID" value="GHP00226.1"/>
    <property type="molecule type" value="Genomic_DNA"/>
</dbReference>
<dbReference type="Gene3D" id="3.90.550.10">
    <property type="entry name" value="Spore Coat Polysaccharide Biosynthesis Protein SpsA, Chain A"/>
    <property type="match status" value="1"/>
</dbReference>
<dbReference type="SUPFAM" id="SSF53448">
    <property type="entry name" value="Nucleotide-diphospho-sugar transferases"/>
    <property type="match status" value="1"/>
</dbReference>
<proteinExistence type="inferred from homology"/>
<protein>
    <recommendedName>
        <fullName evidence="4">Glycosyltransferase 2-like domain-containing protein</fullName>
    </recommendedName>
</protein>
<dbReference type="PANTHER" id="PTHR43630">
    <property type="entry name" value="POLY-BETA-1,6-N-ACETYL-D-GLUCOSAMINE SYNTHASE"/>
    <property type="match status" value="1"/>
</dbReference>
<dbReference type="GO" id="GO:0016757">
    <property type="term" value="F:glycosyltransferase activity"/>
    <property type="evidence" value="ECO:0007669"/>
    <property type="project" value="UniProtKB-KW"/>
</dbReference>